<keyword evidence="3" id="KW-1185">Reference proteome</keyword>
<dbReference type="InterPro" id="IPR029044">
    <property type="entry name" value="Nucleotide-diphossugar_trans"/>
</dbReference>
<reference evidence="2 3" key="1">
    <citation type="submission" date="2020-12" db="EMBL/GenBank/DDBJ databases">
        <title>Draft genome sequence of furan degrading bacterial strain FUR100.</title>
        <authorList>
            <person name="Woiski C."/>
        </authorList>
    </citation>
    <scope>NUCLEOTIDE SEQUENCE [LARGE SCALE GENOMIC DNA]</scope>
    <source>
        <strain evidence="2 3">FUR100</strain>
    </source>
</reference>
<accession>A0A8I1A5Q8</accession>
<feature type="domain" description="Glycosyltransferase 2-like" evidence="1">
    <location>
        <begin position="6"/>
        <end position="176"/>
    </location>
</feature>
<dbReference type="Proteomes" id="UP000627573">
    <property type="component" value="Unassembled WGS sequence"/>
</dbReference>
<sequence length="276" mass="30049">MTPRVSVVVPAYNNADYIAETIDSILNQTYQDFELIISDHSSTDDTVKVLARYADDPRIEILSTEAGGGAKRNWDRVSEAANGELLKLVCGDDTIYPECLAEQVAAFDEHPSVVLVASQRKLVDANGKTILSARGLAGLKGLVTGRDAARKTVTAGANIFGEPGCVLMKRSALKAIGWWDDTNPYVIDEATYTAVALQGDVYAIAKPLASFRVNAGQWSVRLAKDQARQAAAFHKDLRESDPTLVSAMDVRIGDARALATSFMRRGVYMLLRHRMS</sequence>
<dbReference type="RefSeq" id="WP_046377751.1">
    <property type="nucleotide sequence ID" value="NZ_CP011295.1"/>
</dbReference>
<dbReference type="PANTHER" id="PTHR22916">
    <property type="entry name" value="GLYCOSYLTRANSFERASE"/>
    <property type="match status" value="1"/>
</dbReference>
<protein>
    <submittedName>
        <fullName evidence="2">Glycosyltransferase</fullName>
    </submittedName>
</protein>
<comment type="caution">
    <text evidence="2">The sequence shown here is derived from an EMBL/GenBank/DDBJ whole genome shotgun (WGS) entry which is preliminary data.</text>
</comment>
<dbReference type="EMBL" id="JAECSB010000091">
    <property type="protein sequence ID" value="MBH5146510.1"/>
    <property type="molecule type" value="Genomic_DNA"/>
</dbReference>
<dbReference type="InterPro" id="IPR001173">
    <property type="entry name" value="Glyco_trans_2-like"/>
</dbReference>
<organism evidence="2 3">
    <name type="scientific">Rhodococcus erythropolis</name>
    <name type="common">Arthrobacter picolinophilus</name>
    <dbReference type="NCBI Taxonomy" id="1833"/>
    <lineage>
        <taxon>Bacteria</taxon>
        <taxon>Bacillati</taxon>
        <taxon>Actinomycetota</taxon>
        <taxon>Actinomycetes</taxon>
        <taxon>Mycobacteriales</taxon>
        <taxon>Nocardiaceae</taxon>
        <taxon>Rhodococcus</taxon>
        <taxon>Rhodococcus erythropolis group</taxon>
    </lineage>
</organism>
<evidence type="ECO:0000259" key="1">
    <source>
        <dbReference type="Pfam" id="PF00535"/>
    </source>
</evidence>
<evidence type="ECO:0000313" key="2">
    <source>
        <dbReference type="EMBL" id="MBH5146510.1"/>
    </source>
</evidence>
<dbReference type="PANTHER" id="PTHR22916:SF3">
    <property type="entry name" value="UDP-GLCNAC:BETAGAL BETA-1,3-N-ACETYLGLUCOSAMINYLTRANSFERASE-LIKE PROTEIN 1"/>
    <property type="match status" value="1"/>
</dbReference>
<gene>
    <name evidence="2" type="ORF">I3517_28285</name>
</gene>
<proteinExistence type="predicted"/>
<evidence type="ECO:0000313" key="3">
    <source>
        <dbReference type="Proteomes" id="UP000627573"/>
    </source>
</evidence>
<dbReference type="KEGG" id="reb:XU06_01255"/>
<dbReference type="Gene3D" id="3.90.550.10">
    <property type="entry name" value="Spore Coat Polysaccharide Biosynthesis Protein SpsA, Chain A"/>
    <property type="match status" value="1"/>
</dbReference>
<dbReference type="GO" id="GO:0016758">
    <property type="term" value="F:hexosyltransferase activity"/>
    <property type="evidence" value="ECO:0007669"/>
    <property type="project" value="UniProtKB-ARBA"/>
</dbReference>
<keyword evidence="2" id="KW-0808">Transferase</keyword>
<dbReference type="AlphaFoldDB" id="A0A8I1A5Q8"/>
<dbReference type="Pfam" id="PF00535">
    <property type="entry name" value="Glycos_transf_2"/>
    <property type="match status" value="1"/>
</dbReference>
<dbReference type="SUPFAM" id="SSF53448">
    <property type="entry name" value="Nucleotide-diphospho-sugar transferases"/>
    <property type="match status" value="1"/>
</dbReference>
<name>A0A8I1A5Q8_RHOER</name>